<proteinExistence type="predicted"/>
<sequence length="175" mass="19216">MKNLKFKAVFSFLALMLVYLGVSAQPMDRKSPHETVKGTIGSANVTIVYGSPRVKGRTIFGGLEAWDKAWRAGADEATTFETDKDLMVQGQKLPAGKYSLFFTPSQGEWTVTFNSQVGQWGIKRTGEANFDAAKNVVVAKVKAKKTPLTENLTYAFTPTGFALNWENVSVPVMVK</sequence>
<organism evidence="1 2">
    <name type="scientific">Mucilaginibacter ginkgonis</name>
    <dbReference type="NCBI Taxonomy" id="2682091"/>
    <lineage>
        <taxon>Bacteria</taxon>
        <taxon>Pseudomonadati</taxon>
        <taxon>Bacteroidota</taxon>
        <taxon>Sphingobacteriia</taxon>
        <taxon>Sphingobacteriales</taxon>
        <taxon>Sphingobacteriaceae</taxon>
        <taxon>Mucilaginibacter</taxon>
    </lineage>
</organism>
<dbReference type="AlphaFoldDB" id="A0A6I4I2E2"/>
<evidence type="ECO:0000313" key="1">
    <source>
        <dbReference type="EMBL" id="QQL49213.1"/>
    </source>
</evidence>
<gene>
    <name evidence="1" type="ORF">GO620_013650</name>
</gene>
<name>A0A6I4I2E2_9SPHI</name>
<dbReference type="Proteomes" id="UP000429232">
    <property type="component" value="Chromosome"/>
</dbReference>
<dbReference type="InterPro" id="IPR021314">
    <property type="entry name" value="DUF2911"/>
</dbReference>
<dbReference type="Pfam" id="PF11138">
    <property type="entry name" value="DUF2911"/>
    <property type="match status" value="1"/>
</dbReference>
<dbReference type="RefSeq" id="WP_157526831.1">
    <property type="nucleotide sequence ID" value="NZ_CP066775.1"/>
</dbReference>
<protein>
    <submittedName>
        <fullName evidence="1">DUF2911 domain-containing protein</fullName>
    </submittedName>
</protein>
<dbReference type="KEGG" id="mgik:GO620_013650"/>
<keyword evidence="2" id="KW-1185">Reference proteome</keyword>
<accession>A0A6I4I2E2</accession>
<dbReference type="EMBL" id="CP066775">
    <property type="protein sequence ID" value="QQL49213.1"/>
    <property type="molecule type" value="Genomic_DNA"/>
</dbReference>
<evidence type="ECO:0000313" key="2">
    <source>
        <dbReference type="Proteomes" id="UP000429232"/>
    </source>
</evidence>
<reference evidence="1 2" key="1">
    <citation type="submission" date="2020-12" db="EMBL/GenBank/DDBJ databases">
        <title>HMF7856_wgs.fasta genome submission.</title>
        <authorList>
            <person name="Kang H."/>
            <person name="Kim H."/>
            <person name="Joh K."/>
        </authorList>
    </citation>
    <scope>NUCLEOTIDE SEQUENCE [LARGE SCALE GENOMIC DNA]</scope>
    <source>
        <strain evidence="1 2">HMF7856</strain>
    </source>
</reference>